<reference evidence="2" key="1">
    <citation type="journal article" date="2014" name="Int. J. Syst. Evol. Microbiol.">
        <title>Complete genome sequence of Corynebacterium casei LMG S-19264T (=DSM 44701T), isolated from a smear-ripened cheese.</title>
        <authorList>
            <consortium name="US DOE Joint Genome Institute (JGI-PGF)"/>
            <person name="Walter F."/>
            <person name="Albersmeier A."/>
            <person name="Kalinowski J."/>
            <person name="Ruckert C."/>
        </authorList>
    </citation>
    <scope>NUCLEOTIDE SEQUENCE</scope>
    <source>
        <strain evidence="2">JCM 4125</strain>
    </source>
</reference>
<keyword evidence="3" id="KW-1185">Reference proteome</keyword>
<reference evidence="2" key="2">
    <citation type="submission" date="2020-09" db="EMBL/GenBank/DDBJ databases">
        <authorList>
            <person name="Sun Q."/>
            <person name="Ohkuma M."/>
        </authorList>
    </citation>
    <scope>NUCLEOTIDE SEQUENCE</scope>
    <source>
        <strain evidence="2">JCM 4125</strain>
    </source>
</reference>
<sequence>MLLRTDASISASATVGLAAPTGTAGPDEDADLDGEGDPAGEACACCDGGGADPDGGAVVHEVTASSASPYPAPRARSLRPCLLSPICPTPVVEPRAPRTRRIRRSVSLVRGLGTGRARYPSR</sequence>
<comment type="caution">
    <text evidence="2">The sequence shown here is derived from an EMBL/GenBank/DDBJ whole genome shotgun (WGS) entry which is preliminary data.</text>
</comment>
<evidence type="ECO:0000313" key="2">
    <source>
        <dbReference type="EMBL" id="GGT92705.1"/>
    </source>
</evidence>
<accession>A0A918M0M9</accession>
<name>A0A918M0M9_9ACTN</name>
<evidence type="ECO:0000313" key="3">
    <source>
        <dbReference type="Proteomes" id="UP000646776"/>
    </source>
</evidence>
<feature type="compositionally biased region" description="Acidic residues" evidence="1">
    <location>
        <begin position="26"/>
        <end position="38"/>
    </location>
</feature>
<dbReference type="Proteomes" id="UP000646776">
    <property type="component" value="Unassembled WGS sequence"/>
</dbReference>
<organism evidence="2 3">
    <name type="scientific">Streptomyces phaeofaciens</name>
    <dbReference type="NCBI Taxonomy" id="68254"/>
    <lineage>
        <taxon>Bacteria</taxon>
        <taxon>Bacillati</taxon>
        <taxon>Actinomycetota</taxon>
        <taxon>Actinomycetes</taxon>
        <taxon>Kitasatosporales</taxon>
        <taxon>Streptomycetaceae</taxon>
        <taxon>Streptomyces</taxon>
    </lineage>
</organism>
<protein>
    <submittedName>
        <fullName evidence="2">Uncharacterized protein</fullName>
    </submittedName>
</protein>
<dbReference type="EMBL" id="BMSA01000041">
    <property type="protein sequence ID" value="GGT92705.1"/>
    <property type="molecule type" value="Genomic_DNA"/>
</dbReference>
<proteinExistence type="predicted"/>
<feature type="region of interest" description="Disordered" evidence="1">
    <location>
        <begin position="1"/>
        <end position="39"/>
    </location>
</feature>
<gene>
    <name evidence="2" type="ORF">GCM10010226_83320</name>
</gene>
<evidence type="ECO:0000256" key="1">
    <source>
        <dbReference type="SAM" id="MobiDB-lite"/>
    </source>
</evidence>
<dbReference type="AlphaFoldDB" id="A0A918M0M9"/>